<reference evidence="1" key="1">
    <citation type="journal article" date="2022" name="Plant J.">
        <title>Strategies of tolerance reflected in two North American maple genomes.</title>
        <authorList>
            <person name="McEvoy S.L."/>
            <person name="Sezen U.U."/>
            <person name="Trouern-Trend A."/>
            <person name="McMahon S.M."/>
            <person name="Schaberg P.G."/>
            <person name="Yang J."/>
            <person name="Wegrzyn J.L."/>
            <person name="Swenson N.G."/>
        </authorList>
    </citation>
    <scope>NUCLEOTIDE SEQUENCE</scope>
    <source>
        <strain evidence="1">NS2018</strain>
    </source>
</reference>
<proteinExistence type="predicted"/>
<dbReference type="Proteomes" id="UP001168877">
    <property type="component" value="Unassembled WGS sequence"/>
</dbReference>
<organism evidence="1 2">
    <name type="scientific">Acer saccharum</name>
    <name type="common">Sugar maple</name>
    <dbReference type="NCBI Taxonomy" id="4024"/>
    <lineage>
        <taxon>Eukaryota</taxon>
        <taxon>Viridiplantae</taxon>
        <taxon>Streptophyta</taxon>
        <taxon>Embryophyta</taxon>
        <taxon>Tracheophyta</taxon>
        <taxon>Spermatophyta</taxon>
        <taxon>Magnoliopsida</taxon>
        <taxon>eudicotyledons</taxon>
        <taxon>Gunneridae</taxon>
        <taxon>Pentapetalae</taxon>
        <taxon>rosids</taxon>
        <taxon>malvids</taxon>
        <taxon>Sapindales</taxon>
        <taxon>Sapindaceae</taxon>
        <taxon>Hippocastanoideae</taxon>
        <taxon>Acereae</taxon>
        <taxon>Acer</taxon>
    </lineage>
</organism>
<dbReference type="AlphaFoldDB" id="A0AA39SU09"/>
<accession>A0AA39SU09</accession>
<name>A0AA39SU09_ACESA</name>
<protein>
    <submittedName>
        <fullName evidence="1">Uncharacterized protein</fullName>
    </submittedName>
</protein>
<reference evidence="1" key="2">
    <citation type="submission" date="2023-06" db="EMBL/GenBank/DDBJ databases">
        <authorList>
            <person name="Swenson N.G."/>
            <person name="Wegrzyn J.L."/>
            <person name="Mcevoy S.L."/>
        </authorList>
    </citation>
    <scope>NUCLEOTIDE SEQUENCE</scope>
    <source>
        <strain evidence="1">NS2018</strain>
        <tissue evidence="1">Leaf</tissue>
    </source>
</reference>
<keyword evidence="2" id="KW-1185">Reference proteome</keyword>
<evidence type="ECO:0000313" key="1">
    <source>
        <dbReference type="EMBL" id="KAK0599812.1"/>
    </source>
</evidence>
<comment type="caution">
    <text evidence="1">The sequence shown here is derived from an EMBL/GenBank/DDBJ whole genome shotgun (WGS) entry which is preliminary data.</text>
</comment>
<sequence length="173" mass="19751">MSWTTTGETRADELDDKLEDTSWASMSWRGPAGGRRRRAMGDDDELEATICLTFNNMSSSYEFKDTVADKLQAVTNLINEGAVLLADEVRVVTTLKDEGALEAAVPETIPEDEADDRWSIVGMESIINEVWKCFKKEEEEKKKKAEEEEMMMIMIMIMKKKKKKKMMTMTMTT</sequence>
<dbReference type="EMBL" id="JAUESC010000003">
    <property type="protein sequence ID" value="KAK0599812.1"/>
    <property type="molecule type" value="Genomic_DNA"/>
</dbReference>
<evidence type="ECO:0000313" key="2">
    <source>
        <dbReference type="Proteomes" id="UP001168877"/>
    </source>
</evidence>
<gene>
    <name evidence="1" type="ORF">LWI29_008852</name>
</gene>